<dbReference type="Gene3D" id="1.10.287.950">
    <property type="entry name" value="Methyl-accepting chemotaxis protein"/>
    <property type="match status" value="1"/>
</dbReference>
<reference evidence="2 3" key="1">
    <citation type="submission" date="2018-11" db="EMBL/GenBank/DDBJ databases">
        <title>Genomic Encyclopedia of Type Strains, Phase IV (KMG-IV): sequencing the most valuable type-strain genomes for metagenomic binning, comparative biology and taxonomic classification.</title>
        <authorList>
            <person name="Goeker M."/>
        </authorList>
    </citation>
    <scope>NUCLEOTIDE SEQUENCE [LARGE SCALE GENOMIC DNA]</scope>
    <source>
        <strain evidence="2 3">DSM 22027</strain>
    </source>
</reference>
<proteinExistence type="predicted"/>
<keyword evidence="3" id="KW-1185">Reference proteome</keyword>
<sequence>MGWIDILQKLQNESLSPSELQAVLLEVLRTIEPLYDVARRAEFQQLMAVIESLAKAQELTERKLAQLAETVKGTEECLKELAVAQKRTEERIEELAQAQKRTDERLKELAAAQKRTEERVEELAQAQKRTEERLEELAVAQKRTEERIEELAQAQKRTDERLKELAAAQKRTEERVEELARAQKRTEERLEELAVAQKRTEERIKELAQAQKRTDERLEELAAAQKRTEERVEELAQAQKRTEEALLKLTQRVENIEERLDGISNSVGYSLENAAFKALPKLLHDRYGIVVQGKLLRRYVGDRQVNIWGRGRRNGREVVIVGESKVRPSRKEVDRFLKIARRLAIQEGWGEVVHVFVAHDIPPPVEHYLEEKGILAFWSYDF</sequence>
<dbReference type="SUPFAM" id="SSF57997">
    <property type="entry name" value="Tropomyosin"/>
    <property type="match status" value="1"/>
</dbReference>
<dbReference type="PANTHER" id="PTHR38753:SF1">
    <property type="entry name" value="SLR1441 PROTEIN"/>
    <property type="match status" value="1"/>
</dbReference>
<comment type="caution">
    <text evidence="2">The sequence shown here is derived from an EMBL/GenBank/DDBJ whole genome shotgun (WGS) entry which is preliminary data.</text>
</comment>
<evidence type="ECO:0008006" key="4">
    <source>
        <dbReference type="Google" id="ProtNLM"/>
    </source>
</evidence>
<name>A0A3N1VFP8_9BACT</name>
<dbReference type="OrthoDB" id="9784940at2"/>
<organism evidence="2 3">
    <name type="scientific">Desulfosoma caldarium</name>
    <dbReference type="NCBI Taxonomy" id="610254"/>
    <lineage>
        <taxon>Bacteria</taxon>
        <taxon>Pseudomonadati</taxon>
        <taxon>Thermodesulfobacteriota</taxon>
        <taxon>Syntrophobacteria</taxon>
        <taxon>Syntrophobacterales</taxon>
        <taxon>Syntrophobacteraceae</taxon>
        <taxon>Desulfosoma</taxon>
    </lineage>
</organism>
<evidence type="ECO:0000313" key="2">
    <source>
        <dbReference type="EMBL" id="ROR01676.1"/>
    </source>
</evidence>
<feature type="coiled-coil region" evidence="1">
    <location>
        <begin position="50"/>
        <end position="266"/>
    </location>
</feature>
<dbReference type="PANTHER" id="PTHR38753">
    <property type="entry name" value="SLR1441 PROTEIN"/>
    <property type="match status" value="1"/>
</dbReference>
<accession>A0A3N1VFP8</accession>
<dbReference type="RefSeq" id="WP_123289383.1">
    <property type="nucleotide sequence ID" value="NZ_RJVA01000010.1"/>
</dbReference>
<protein>
    <recommendedName>
        <fullName evidence="4">Chordopoxvirus fusion protein</fullName>
    </recommendedName>
</protein>
<dbReference type="AlphaFoldDB" id="A0A3N1VFP8"/>
<evidence type="ECO:0000256" key="1">
    <source>
        <dbReference type="SAM" id="Coils"/>
    </source>
</evidence>
<dbReference type="EMBL" id="RJVA01000010">
    <property type="protein sequence ID" value="ROR01676.1"/>
    <property type="molecule type" value="Genomic_DNA"/>
</dbReference>
<keyword evidence="1" id="KW-0175">Coiled coil</keyword>
<gene>
    <name evidence="2" type="ORF">EDC27_0858</name>
</gene>
<dbReference type="Proteomes" id="UP000276223">
    <property type="component" value="Unassembled WGS sequence"/>
</dbReference>
<evidence type="ECO:0000313" key="3">
    <source>
        <dbReference type="Proteomes" id="UP000276223"/>
    </source>
</evidence>